<gene>
    <name evidence="1" type="ORF">COCMIDRAFT_104694</name>
</gene>
<feature type="non-terminal residue" evidence="1">
    <location>
        <position position="1"/>
    </location>
</feature>
<dbReference type="GeneID" id="19118556"/>
<sequence>WTWIFMNLLWPRCSRQDAATSDTLRTWLRIERQGRCHDSLHHGRGRHYFSI</sequence>
<dbReference type="KEGG" id="bor:COCMIDRAFT_104694"/>
<organism evidence="1 2">
    <name type="scientific">Bipolaris oryzae ATCC 44560</name>
    <dbReference type="NCBI Taxonomy" id="930090"/>
    <lineage>
        <taxon>Eukaryota</taxon>
        <taxon>Fungi</taxon>
        <taxon>Dikarya</taxon>
        <taxon>Ascomycota</taxon>
        <taxon>Pezizomycotina</taxon>
        <taxon>Dothideomycetes</taxon>
        <taxon>Pleosporomycetidae</taxon>
        <taxon>Pleosporales</taxon>
        <taxon>Pleosporineae</taxon>
        <taxon>Pleosporaceae</taxon>
        <taxon>Bipolaris</taxon>
    </lineage>
</organism>
<dbReference type="Proteomes" id="UP000054032">
    <property type="component" value="Unassembled WGS sequence"/>
</dbReference>
<protein>
    <submittedName>
        <fullName evidence="1">Uncharacterized protein</fullName>
    </submittedName>
</protein>
<dbReference type="HOGENOM" id="CLU_3129646_0_0_1"/>
<proteinExistence type="predicted"/>
<dbReference type="RefSeq" id="XP_007691490.1">
    <property type="nucleotide sequence ID" value="XM_007693300.1"/>
</dbReference>
<evidence type="ECO:0000313" key="2">
    <source>
        <dbReference type="Proteomes" id="UP000054032"/>
    </source>
</evidence>
<accession>W6YWV5</accession>
<dbReference type="OrthoDB" id="10460204at2759"/>
<dbReference type="AlphaFoldDB" id="W6YWV5"/>
<keyword evidence="2" id="KW-1185">Reference proteome</keyword>
<name>W6YWV5_COCMI</name>
<dbReference type="EMBL" id="KI964077">
    <property type="protein sequence ID" value="EUC42003.1"/>
    <property type="molecule type" value="Genomic_DNA"/>
</dbReference>
<evidence type="ECO:0000313" key="1">
    <source>
        <dbReference type="EMBL" id="EUC42003.1"/>
    </source>
</evidence>
<reference evidence="1 2" key="1">
    <citation type="journal article" date="2013" name="PLoS Genet.">
        <title>Comparative genome structure, secondary metabolite, and effector coding capacity across Cochliobolus pathogens.</title>
        <authorList>
            <person name="Condon B.J."/>
            <person name="Leng Y."/>
            <person name="Wu D."/>
            <person name="Bushley K.E."/>
            <person name="Ohm R.A."/>
            <person name="Otillar R."/>
            <person name="Martin J."/>
            <person name="Schackwitz W."/>
            <person name="Grimwood J."/>
            <person name="MohdZainudin N."/>
            <person name="Xue C."/>
            <person name="Wang R."/>
            <person name="Manning V.A."/>
            <person name="Dhillon B."/>
            <person name="Tu Z.J."/>
            <person name="Steffenson B.J."/>
            <person name="Salamov A."/>
            <person name="Sun H."/>
            <person name="Lowry S."/>
            <person name="LaButti K."/>
            <person name="Han J."/>
            <person name="Copeland A."/>
            <person name="Lindquist E."/>
            <person name="Barry K."/>
            <person name="Schmutz J."/>
            <person name="Baker S.E."/>
            <person name="Ciuffetti L.M."/>
            <person name="Grigoriev I.V."/>
            <person name="Zhong S."/>
            <person name="Turgeon B.G."/>
        </authorList>
    </citation>
    <scope>NUCLEOTIDE SEQUENCE [LARGE SCALE GENOMIC DNA]</scope>
    <source>
        <strain evidence="1 2">ATCC 44560</strain>
    </source>
</reference>